<reference evidence="2" key="1">
    <citation type="submission" date="2021-01" db="EMBL/GenBank/DDBJ databases">
        <authorList>
            <person name="Kaushik A."/>
        </authorList>
    </citation>
    <scope>NUCLEOTIDE SEQUENCE</scope>
    <source>
        <strain evidence="2">AG4-RS23</strain>
    </source>
</reference>
<protein>
    <submittedName>
        <fullName evidence="2">Uncharacterized protein</fullName>
    </submittedName>
</protein>
<sequence length="969" mass="104550">MQVGPGIVSSRMFARDERPVPNIVAIYERPRPKVRRDATHVLGGMFGWNSPEETARALGSEDLTVEESSVAIASTPNSATADPPLSGPPQRCVKRSTKRSKRRTVIPLAEMGASILSLSLQERMSRRQEGDEKEEREPVSAVVKPVVVSMDSTTTVPDSTVTVKKIKLAAPGDAPTTKKLRLTISTAPPDSATSLSTPLLQLPLSPPDTSSNASKAPADERYAGSILSSTPRTAQLPMPNFELDLSNLGGLSLSTLDSESDSESSSESSSDSSSDSPDLSSSTSTRSASQDRAKGKEQNRAGAVANHSRTTTPSVGPTSTRDPSTPPPRRKRRTHPPGWVGWVQTEESPDHSRLIRLDDVPVILGRKTRSGKEFADPPPLRRRPVAQGGAAEKQQSKSAPNSDRTDRKSIGQRPQQETRRRGATQESVESKEDVKDRSESAEPSHDDSGVREPPAPTRANGKVVAGSPANSRDTTSAAKRNRRSSGGSTNASQSRLSAAVTTAKISSASQSSPAHTPTILKLTRSDAIITPTGARSNESERKETSPVKDSPSKTSVLDKFLNLGDLPIRPLPVLNLSRRDINQASSEKTSRSGVKTVVQSHHKDATTTSVSRSALGTSNSSTMINGVKSALAGSNSSPDSTIKTTLLVTGSSSKNVSTSVVTDKARVAFSNATEKVHPTKSDSSRSNAAQLTSNSSGLTKMASSSSPNNSLKASSSGHKTTRPFPMMVPSRLEKSEADSKPLPFKLGKRRDSSPSLPSGHSSSSSQPRVKKRKLLLSSSDESEGPKFIVNPFDRRAKKLELTRKGVSGEAFQAEMKKWMHAKKVEWKEKERQKEKQNDRSSGNEKVEWKEKERQKEKQNDRSSGNEVRTAIAEGKPVSELVRHRLAGGSTSSRIGESKLARKKVYNRDWGMDVAKVSVAGSGEKRTLSKTETEEKRELNLRDPRESNAGKVKRELDTGRDLTKIRRLAT</sequence>
<feature type="region of interest" description="Disordered" evidence="1">
    <location>
        <begin position="823"/>
        <end position="896"/>
    </location>
</feature>
<feature type="compositionally biased region" description="Polar residues" evidence="1">
    <location>
        <begin position="584"/>
        <end position="599"/>
    </location>
</feature>
<name>A0A8H3HPS7_9AGAM</name>
<feature type="compositionally biased region" description="Basic and acidic residues" evidence="1">
    <location>
        <begin position="823"/>
        <end position="860"/>
    </location>
</feature>
<feature type="compositionally biased region" description="Polar residues" evidence="1">
    <location>
        <begin position="468"/>
        <end position="515"/>
    </location>
</feature>
<feature type="compositionally biased region" description="Basic and acidic residues" evidence="1">
    <location>
        <begin position="537"/>
        <end position="546"/>
    </location>
</feature>
<feature type="compositionally biased region" description="Polar residues" evidence="1">
    <location>
        <begin position="684"/>
        <end position="698"/>
    </location>
</feature>
<feature type="compositionally biased region" description="Low complexity" evidence="1">
    <location>
        <begin position="702"/>
        <end position="716"/>
    </location>
</feature>
<accession>A0A8H3HPS7</accession>
<dbReference type="EMBL" id="CAJMWY010004251">
    <property type="protein sequence ID" value="CAE6525511.1"/>
    <property type="molecule type" value="Genomic_DNA"/>
</dbReference>
<feature type="compositionally biased region" description="Low complexity" evidence="1">
    <location>
        <begin position="193"/>
        <end position="211"/>
    </location>
</feature>
<feature type="compositionally biased region" description="Basic and acidic residues" evidence="1">
    <location>
        <begin position="348"/>
        <end position="359"/>
    </location>
</feature>
<comment type="caution">
    <text evidence="2">The sequence shown here is derived from an EMBL/GenBank/DDBJ whole genome shotgun (WGS) entry which is preliminary data.</text>
</comment>
<evidence type="ECO:0000313" key="2">
    <source>
        <dbReference type="EMBL" id="CAE6525511.1"/>
    </source>
</evidence>
<feature type="compositionally biased region" description="Low complexity" evidence="1">
    <location>
        <begin position="753"/>
        <end position="767"/>
    </location>
</feature>
<feature type="region of interest" description="Disordered" evidence="1">
    <location>
        <begin position="188"/>
        <end position="553"/>
    </location>
</feature>
<feature type="region of interest" description="Disordered" evidence="1">
    <location>
        <begin position="75"/>
        <end position="101"/>
    </location>
</feature>
<feature type="compositionally biased region" description="Low complexity" evidence="1">
    <location>
        <begin position="265"/>
        <end position="288"/>
    </location>
</feature>
<feature type="compositionally biased region" description="Basic and acidic residues" evidence="1">
    <location>
        <begin position="428"/>
        <end position="450"/>
    </location>
</feature>
<feature type="compositionally biased region" description="Polar residues" evidence="1">
    <location>
        <begin position="606"/>
        <end position="617"/>
    </location>
</feature>
<feature type="region of interest" description="Disordered" evidence="1">
    <location>
        <begin position="920"/>
        <end position="969"/>
    </location>
</feature>
<feature type="compositionally biased region" description="Basic and acidic residues" evidence="1">
    <location>
        <begin position="674"/>
        <end position="683"/>
    </location>
</feature>
<feature type="compositionally biased region" description="Basic and acidic residues" evidence="1">
    <location>
        <begin position="289"/>
        <end position="299"/>
    </location>
</feature>
<feature type="region of interest" description="Disordered" evidence="1">
    <location>
        <begin position="584"/>
        <end position="617"/>
    </location>
</feature>
<feature type="compositionally biased region" description="Low complexity" evidence="1">
    <location>
        <begin position="243"/>
        <end position="257"/>
    </location>
</feature>
<feature type="region of interest" description="Disordered" evidence="1">
    <location>
        <begin position="672"/>
        <end position="787"/>
    </location>
</feature>
<proteinExistence type="predicted"/>
<organism evidence="2 3">
    <name type="scientific">Rhizoctonia solani</name>
    <dbReference type="NCBI Taxonomy" id="456999"/>
    <lineage>
        <taxon>Eukaryota</taxon>
        <taxon>Fungi</taxon>
        <taxon>Dikarya</taxon>
        <taxon>Basidiomycota</taxon>
        <taxon>Agaricomycotina</taxon>
        <taxon>Agaricomycetes</taxon>
        <taxon>Cantharellales</taxon>
        <taxon>Ceratobasidiaceae</taxon>
        <taxon>Rhizoctonia</taxon>
    </lineage>
</organism>
<feature type="compositionally biased region" description="Basic residues" evidence="1">
    <location>
        <begin position="92"/>
        <end position="101"/>
    </location>
</feature>
<evidence type="ECO:0000313" key="3">
    <source>
        <dbReference type="Proteomes" id="UP000663861"/>
    </source>
</evidence>
<gene>
    <name evidence="2" type="ORF">RDB_LOCUS163519</name>
</gene>
<dbReference type="AlphaFoldDB" id="A0A8H3HPS7"/>
<dbReference type="Proteomes" id="UP000663861">
    <property type="component" value="Unassembled WGS sequence"/>
</dbReference>
<feature type="compositionally biased region" description="Basic and acidic residues" evidence="1">
    <location>
        <begin position="922"/>
        <end position="963"/>
    </location>
</feature>
<evidence type="ECO:0000256" key="1">
    <source>
        <dbReference type="SAM" id="MobiDB-lite"/>
    </source>
</evidence>
<feature type="compositionally biased region" description="Polar residues" evidence="1">
    <location>
        <begin position="307"/>
        <end position="316"/>
    </location>
</feature>